<dbReference type="EMBL" id="FKDK01000009">
    <property type="protein sequence ID" value="SAA68530.1"/>
    <property type="molecule type" value="Genomic_DNA"/>
</dbReference>
<evidence type="ECO:0000259" key="1">
    <source>
        <dbReference type="Pfam" id="PF15977"/>
    </source>
</evidence>
<name>A0ABD7KDG0_9ENTR</name>
<dbReference type="AlphaFoldDB" id="A0ABD7KDG0"/>
<protein>
    <submittedName>
        <fullName evidence="3">Cyclic nucleotide-binding domain-containing protein</fullName>
    </submittedName>
</protein>
<sequence length="219" mass="24968">MNTRLETLSPQARISALATKPFSAIELLINHMVPFSERMVIEKGEVMHYYRDEARYCFLLLSGSVALHRRGDGIILNSESAPFVLGVSNQHTNGHMYVRALETSEIGMLALASFNQIIANDNLWEHFARLLMYSASRVYEHCAMISQLSAYDIICTQLVELMQEPESIREHTTAANYIKSRTWLSRSGIMRILSELRTGGYITMQRGVLQEINHLPLKY</sequence>
<dbReference type="RefSeq" id="WP_032651561.1">
    <property type="nucleotide sequence ID" value="NZ_AP026873.1"/>
</dbReference>
<dbReference type="Proteomes" id="UP000077063">
    <property type="component" value="Unassembled WGS sequence"/>
</dbReference>
<dbReference type="Proteomes" id="UP000077278">
    <property type="component" value="Unassembled WGS sequence"/>
</dbReference>
<dbReference type="EMBL" id="FKDD01000003">
    <property type="protein sequence ID" value="SAB68168.1"/>
    <property type="molecule type" value="Genomic_DNA"/>
</dbReference>
<feature type="domain" description="IprA winged helix-turn-helix" evidence="1">
    <location>
        <begin position="150"/>
        <end position="216"/>
    </location>
</feature>
<evidence type="ECO:0000313" key="3">
    <source>
        <dbReference type="EMBL" id="SAB68168.1"/>
    </source>
</evidence>
<proteinExistence type="predicted"/>
<accession>A0ABD7KDG0</accession>
<dbReference type="Pfam" id="PF15977">
    <property type="entry name" value="HTH_46"/>
    <property type="match status" value="1"/>
</dbReference>
<dbReference type="InterPro" id="IPR014710">
    <property type="entry name" value="RmlC-like_jellyroll"/>
</dbReference>
<evidence type="ECO:0000313" key="2">
    <source>
        <dbReference type="EMBL" id="SAA68530.1"/>
    </source>
</evidence>
<comment type="caution">
    <text evidence="3">The sequence shown here is derived from an EMBL/GenBank/DDBJ whole genome shotgun (WGS) entry which is preliminary data.</text>
</comment>
<dbReference type="Gene3D" id="2.60.120.10">
    <property type="entry name" value="Jelly Rolls"/>
    <property type="match status" value="1"/>
</dbReference>
<evidence type="ECO:0000313" key="5">
    <source>
        <dbReference type="Proteomes" id="UP000077278"/>
    </source>
</evidence>
<gene>
    <name evidence="3" type="ORF">SAMEA2273136_00993</name>
    <name evidence="2" type="ORF">SAMEA2273443_02607</name>
</gene>
<keyword evidence="4" id="KW-1185">Reference proteome</keyword>
<organism evidence="3 5">
    <name type="scientific">Enterobacter roggenkampii</name>
    <dbReference type="NCBI Taxonomy" id="1812935"/>
    <lineage>
        <taxon>Bacteria</taxon>
        <taxon>Pseudomonadati</taxon>
        <taxon>Pseudomonadota</taxon>
        <taxon>Gammaproteobacteria</taxon>
        <taxon>Enterobacterales</taxon>
        <taxon>Enterobacteriaceae</taxon>
        <taxon>Enterobacter</taxon>
        <taxon>Enterobacter cloacae complex</taxon>
    </lineage>
</organism>
<reference evidence="4 5" key="1">
    <citation type="submission" date="2016-03" db="EMBL/GenBank/DDBJ databases">
        <authorList>
            <consortium name="Pathogen Informatics"/>
        </authorList>
    </citation>
    <scope>NUCLEOTIDE SEQUENCE [LARGE SCALE GENOMIC DNA]</scope>
    <source>
        <strain evidence="2">E2161</strain>
        <strain evidence="4">e2161</strain>
        <strain evidence="5">e264</strain>
        <strain evidence="3">E264</strain>
    </source>
</reference>
<dbReference type="InterPro" id="IPR018490">
    <property type="entry name" value="cNMP-bd_dom_sf"/>
</dbReference>
<dbReference type="SUPFAM" id="SSF51206">
    <property type="entry name" value="cAMP-binding domain-like"/>
    <property type="match status" value="1"/>
</dbReference>
<evidence type="ECO:0000313" key="4">
    <source>
        <dbReference type="Proteomes" id="UP000077063"/>
    </source>
</evidence>
<dbReference type="InterPro" id="IPR041687">
    <property type="entry name" value="HTH_46"/>
</dbReference>